<evidence type="ECO:0000256" key="3">
    <source>
        <dbReference type="ARBA" id="ARBA00023163"/>
    </source>
</evidence>
<dbReference type="PANTHER" id="PTHR33164:SF106">
    <property type="entry name" value="TRANSCRIPTIONAL REGULATORY PROTEIN"/>
    <property type="match status" value="1"/>
</dbReference>
<dbReference type="PROSITE" id="PS50995">
    <property type="entry name" value="HTH_MARR_2"/>
    <property type="match status" value="1"/>
</dbReference>
<protein>
    <submittedName>
        <fullName evidence="6">MarR family transcriptional regulator</fullName>
    </submittedName>
</protein>
<accession>A0A9W6I429</accession>
<dbReference type="InterPro" id="IPR000835">
    <property type="entry name" value="HTH_MarR-typ"/>
</dbReference>
<evidence type="ECO:0000256" key="1">
    <source>
        <dbReference type="ARBA" id="ARBA00023015"/>
    </source>
</evidence>
<dbReference type="EMBL" id="BSEV01000008">
    <property type="protein sequence ID" value="GLK10580.1"/>
    <property type="molecule type" value="Genomic_DNA"/>
</dbReference>
<dbReference type="GO" id="GO:0003677">
    <property type="term" value="F:DNA binding"/>
    <property type="evidence" value="ECO:0007669"/>
    <property type="project" value="UniProtKB-KW"/>
</dbReference>
<dbReference type="InterPro" id="IPR036390">
    <property type="entry name" value="WH_DNA-bd_sf"/>
</dbReference>
<proteinExistence type="predicted"/>
<dbReference type="InterPro" id="IPR036388">
    <property type="entry name" value="WH-like_DNA-bd_sf"/>
</dbReference>
<dbReference type="PROSITE" id="PS01117">
    <property type="entry name" value="HTH_MARR_1"/>
    <property type="match status" value="1"/>
</dbReference>
<name>A0A9W6I429_9ACTN</name>
<evidence type="ECO:0000256" key="4">
    <source>
        <dbReference type="SAM" id="MobiDB-lite"/>
    </source>
</evidence>
<dbReference type="InterPro" id="IPR023187">
    <property type="entry name" value="Tscrpt_reg_MarR-type_CS"/>
</dbReference>
<feature type="region of interest" description="Disordered" evidence="4">
    <location>
        <begin position="182"/>
        <end position="205"/>
    </location>
</feature>
<dbReference type="Proteomes" id="UP001143474">
    <property type="component" value="Unassembled WGS sequence"/>
</dbReference>
<dbReference type="PRINTS" id="PR00598">
    <property type="entry name" value="HTHMARR"/>
</dbReference>
<dbReference type="SMART" id="SM00347">
    <property type="entry name" value="HTH_MARR"/>
    <property type="match status" value="1"/>
</dbReference>
<feature type="domain" description="HTH marR-type" evidence="5">
    <location>
        <begin position="35"/>
        <end position="173"/>
    </location>
</feature>
<dbReference type="RefSeq" id="WP_271218998.1">
    <property type="nucleotide sequence ID" value="NZ_BAAAVD010000032.1"/>
</dbReference>
<evidence type="ECO:0000256" key="2">
    <source>
        <dbReference type="ARBA" id="ARBA00023125"/>
    </source>
</evidence>
<dbReference type="PANTHER" id="PTHR33164">
    <property type="entry name" value="TRANSCRIPTIONAL REGULATOR, MARR FAMILY"/>
    <property type="match status" value="1"/>
</dbReference>
<dbReference type="Gene3D" id="1.10.10.10">
    <property type="entry name" value="Winged helix-like DNA-binding domain superfamily/Winged helix DNA-binding domain"/>
    <property type="match status" value="1"/>
</dbReference>
<evidence type="ECO:0000313" key="6">
    <source>
        <dbReference type="EMBL" id="GLK10580.1"/>
    </source>
</evidence>
<evidence type="ECO:0000313" key="7">
    <source>
        <dbReference type="Proteomes" id="UP001143474"/>
    </source>
</evidence>
<evidence type="ECO:0000259" key="5">
    <source>
        <dbReference type="PROSITE" id="PS50995"/>
    </source>
</evidence>
<reference evidence="6" key="1">
    <citation type="journal article" date="2014" name="Int. J. Syst. Evol. Microbiol.">
        <title>Complete genome sequence of Corynebacterium casei LMG S-19264T (=DSM 44701T), isolated from a smear-ripened cheese.</title>
        <authorList>
            <consortium name="US DOE Joint Genome Institute (JGI-PGF)"/>
            <person name="Walter F."/>
            <person name="Albersmeier A."/>
            <person name="Kalinowski J."/>
            <person name="Ruckert C."/>
        </authorList>
    </citation>
    <scope>NUCLEOTIDE SEQUENCE</scope>
    <source>
        <strain evidence="6">VKM Ac-2007</strain>
    </source>
</reference>
<keyword evidence="2" id="KW-0238">DNA-binding</keyword>
<comment type="caution">
    <text evidence="6">The sequence shown here is derived from an EMBL/GenBank/DDBJ whole genome shotgun (WGS) entry which is preliminary data.</text>
</comment>
<reference evidence="6" key="2">
    <citation type="submission" date="2023-01" db="EMBL/GenBank/DDBJ databases">
        <authorList>
            <person name="Sun Q."/>
            <person name="Evtushenko L."/>
        </authorList>
    </citation>
    <scope>NUCLEOTIDE SEQUENCE</scope>
    <source>
        <strain evidence="6">VKM Ac-2007</strain>
    </source>
</reference>
<keyword evidence="1" id="KW-0805">Transcription regulation</keyword>
<dbReference type="AlphaFoldDB" id="A0A9W6I429"/>
<dbReference type="GO" id="GO:0006950">
    <property type="term" value="P:response to stress"/>
    <property type="evidence" value="ECO:0007669"/>
    <property type="project" value="TreeGrafter"/>
</dbReference>
<sequence>MKDVHKSSADVEHDDEGFLYDSRARAAMTSFTAGEDTLALEAAAAVRAAARAVERMRAHGAEGRGLSAGALDILVRLNASPGEGTSIGELAQAAGVSSRNVTGLVDTLERDGLVLRVPDRHDRRSVLARLTPEGQAWIESFRRPTQVAMAAVFRDFTSAELSQLRHLCLRLADNQNRAFRHLEQTGGTDGGTGGDTGGDTDGARS</sequence>
<dbReference type="Pfam" id="PF12802">
    <property type="entry name" value="MarR_2"/>
    <property type="match status" value="1"/>
</dbReference>
<gene>
    <name evidence="6" type="ORF">GCM10017600_39860</name>
</gene>
<keyword evidence="7" id="KW-1185">Reference proteome</keyword>
<organism evidence="6 7">
    <name type="scientific">Streptosporangium carneum</name>
    <dbReference type="NCBI Taxonomy" id="47481"/>
    <lineage>
        <taxon>Bacteria</taxon>
        <taxon>Bacillati</taxon>
        <taxon>Actinomycetota</taxon>
        <taxon>Actinomycetes</taxon>
        <taxon>Streptosporangiales</taxon>
        <taxon>Streptosporangiaceae</taxon>
        <taxon>Streptosporangium</taxon>
    </lineage>
</organism>
<dbReference type="SUPFAM" id="SSF46785">
    <property type="entry name" value="Winged helix' DNA-binding domain"/>
    <property type="match status" value="1"/>
</dbReference>
<feature type="compositionally biased region" description="Gly residues" evidence="4">
    <location>
        <begin position="187"/>
        <end position="205"/>
    </location>
</feature>
<dbReference type="InterPro" id="IPR039422">
    <property type="entry name" value="MarR/SlyA-like"/>
</dbReference>
<dbReference type="GO" id="GO:0003700">
    <property type="term" value="F:DNA-binding transcription factor activity"/>
    <property type="evidence" value="ECO:0007669"/>
    <property type="project" value="InterPro"/>
</dbReference>
<keyword evidence="3" id="KW-0804">Transcription</keyword>